<organism evidence="1 2">
    <name type="scientific">Candidatus Desulfobia pelagia</name>
    <dbReference type="NCBI Taxonomy" id="2841692"/>
    <lineage>
        <taxon>Bacteria</taxon>
        <taxon>Pseudomonadati</taxon>
        <taxon>Thermodesulfobacteriota</taxon>
        <taxon>Desulfobulbia</taxon>
        <taxon>Desulfobulbales</taxon>
        <taxon>Desulfobulbaceae</taxon>
        <taxon>Candidatus Desulfobia</taxon>
    </lineage>
</organism>
<sequence>MNRQTDYTIDKLVKILGTCDCERNEFSVDTSQWHPRCFLVNEIGLTMMSDDKAGASEALTELLCHENYCVRISAYCFLKKTDGLAEEIIKKLVGFEDHPENKNLILDAKNRLLNK</sequence>
<protein>
    <recommendedName>
        <fullName evidence="3">HEAT repeat domain-containing protein</fullName>
    </recommendedName>
</protein>
<evidence type="ECO:0008006" key="3">
    <source>
        <dbReference type="Google" id="ProtNLM"/>
    </source>
</evidence>
<gene>
    <name evidence="1" type="ORF">H8E41_08025</name>
</gene>
<dbReference type="AlphaFoldDB" id="A0A8J6TCN8"/>
<reference evidence="1 2" key="1">
    <citation type="submission" date="2020-08" db="EMBL/GenBank/DDBJ databases">
        <title>Bridging the membrane lipid divide: bacteria of the FCB group superphylum have the potential to synthesize archaeal ether lipids.</title>
        <authorList>
            <person name="Villanueva L."/>
            <person name="Von Meijenfeldt F.A.B."/>
            <person name="Westbye A.B."/>
            <person name="Yadav S."/>
            <person name="Hopmans E.C."/>
            <person name="Dutilh B.E."/>
            <person name="Sinninghe Damste J.S."/>
        </authorList>
    </citation>
    <scope>NUCLEOTIDE SEQUENCE [LARGE SCALE GENOMIC DNA]</scope>
    <source>
        <strain evidence="1">NIOZ-UU47</strain>
    </source>
</reference>
<comment type="caution">
    <text evidence="1">The sequence shown here is derived from an EMBL/GenBank/DDBJ whole genome shotgun (WGS) entry which is preliminary data.</text>
</comment>
<proteinExistence type="predicted"/>
<dbReference type="EMBL" id="JACNJZ010000109">
    <property type="protein sequence ID" value="MBC8317841.1"/>
    <property type="molecule type" value="Genomic_DNA"/>
</dbReference>
<dbReference type="Proteomes" id="UP000614424">
    <property type="component" value="Unassembled WGS sequence"/>
</dbReference>
<name>A0A8J6TCN8_9BACT</name>
<evidence type="ECO:0000313" key="2">
    <source>
        <dbReference type="Proteomes" id="UP000614424"/>
    </source>
</evidence>
<evidence type="ECO:0000313" key="1">
    <source>
        <dbReference type="EMBL" id="MBC8317841.1"/>
    </source>
</evidence>
<accession>A0A8J6TCN8</accession>